<reference evidence="1" key="1">
    <citation type="submission" date="2015-04" db="UniProtKB">
        <authorList>
            <consortium name="EnsemblPlants"/>
        </authorList>
    </citation>
    <scope>IDENTIFICATION</scope>
    <source>
        <strain evidence="1">SL10</strain>
    </source>
</reference>
<sequence>MAAAAATAAAHLLSTPPSASPVHPPPHARILCAHRTKGVATLSCRASLGPDGSLAGLAAAAAAAPRVEPRGRPYLREHSCLIFPPSPRGRRPLAVVKFLGGAFIGAVPEVTYSHFLKLLAQEGFLVVSVPYNVTFDHEAAAREVYERFHGCYGALLSSGLPAAGLSAMDIAELPLYSVGHSNGALLQLLVGSYFSEKIPKANAIVSFNNRPASEAVPYFEQIGPLFSQVMPMMEASPVYSAARNASGDAWKALFDLAGGLIQVYDQEAMLSLSKFVDQLPSVMNQVTEGVSEFKPTPPENREFCKNSYNVPNTLLVKFSIDAIDDTEIVEDVLKPRVESICGQIKKVILSGTHLTPCIQVGSEYTPADALAQGLKSLALNETRVLSRTIADCRTSAYKADQASKNRSSSGFAKIGSSQIRYPGNKSRCKSIALAIACHDLKPYCCEIDMNES</sequence>
<dbReference type="AlphaFoldDB" id="A0A0E0IK89"/>
<evidence type="ECO:0000313" key="1">
    <source>
        <dbReference type="EnsemblPlants" id="ONIVA09G11840.1"/>
    </source>
</evidence>
<proteinExistence type="predicted"/>
<dbReference type="eggNOG" id="ENOG502QU9N">
    <property type="taxonomic scope" value="Eukaryota"/>
</dbReference>
<protein>
    <submittedName>
        <fullName evidence="1">Uncharacterized protein</fullName>
    </submittedName>
</protein>
<reference evidence="1" key="2">
    <citation type="submission" date="2018-04" db="EMBL/GenBank/DDBJ databases">
        <title>OnivRS2 (Oryza nivara Reference Sequence Version 2).</title>
        <authorList>
            <person name="Zhang J."/>
            <person name="Kudrna D."/>
            <person name="Lee S."/>
            <person name="Talag J."/>
            <person name="Rajasekar S."/>
            <person name="Welchert J."/>
            <person name="Hsing Y.-I."/>
            <person name="Wing R.A."/>
        </authorList>
    </citation>
    <scope>NUCLEOTIDE SEQUENCE [LARGE SCALE GENOMIC DNA]</scope>
    <source>
        <strain evidence="1">SL10</strain>
    </source>
</reference>
<dbReference type="InterPro" id="IPR010765">
    <property type="entry name" value="DUF1350"/>
</dbReference>
<dbReference type="Gramene" id="ONIVA09G11840.1">
    <property type="protein sequence ID" value="ONIVA09G11840.1"/>
    <property type="gene ID" value="ONIVA09G11840"/>
</dbReference>
<dbReference type="EnsemblPlants" id="ONIVA09G11840.1">
    <property type="protein sequence ID" value="ONIVA09G11840.1"/>
    <property type="gene ID" value="ONIVA09G11840"/>
</dbReference>
<dbReference type="Gene3D" id="3.40.50.1820">
    <property type="entry name" value="alpha/beta hydrolase"/>
    <property type="match status" value="1"/>
</dbReference>
<dbReference type="OMA" id="VYDQEAM"/>
<keyword evidence="2" id="KW-1185">Reference proteome</keyword>
<name>A0A0E0IK89_ORYNI</name>
<accession>A0A0E0IK89</accession>
<dbReference type="ESTHER" id="orysi-b8bfe5">
    <property type="family name" value="Duf_1350"/>
</dbReference>
<dbReference type="Proteomes" id="UP000006591">
    <property type="component" value="Chromosome 9"/>
</dbReference>
<dbReference type="STRING" id="4536.A0A0E0IK89"/>
<evidence type="ECO:0000313" key="2">
    <source>
        <dbReference type="Proteomes" id="UP000006591"/>
    </source>
</evidence>
<organism evidence="1">
    <name type="scientific">Oryza nivara</name>
    <name type="common">Indian wild rice</name>
    <name type="synonym">Oryza sativa f. spontanea</name>
    <dbReference type="NCBI Taxonomy" id="4536"/>
    <lineage>
        <taxon>Eukaryota</taxon>
        <taxon>Viridiplantae</taxon>
        <taxon>Streptophyta</taxon>
        <taxon>Embryophyta</taxon>
        <taxon>Tracheophyta</taxon>
        <taxon>Spermatophyta</taxon>
        <taxon>Magnoliopsida</taxon>
        <taxon>Liliopsida</taxon>
        <taxon>Poales</taxon>
        <taxon>Poaceae</taxon>
        <taxon>BOP clade</taxon>
        <taxon>Oryzoideae</taxon>
        <taxon>Oryzeae</taxon>
        <taxon>Oryzinae</taxon>
        <taxon>Oryza</taxon>
    </lineage>
</organism>
<dbReference type="Pfam" id="PF07082">
    <property type="entry name" value="DUF1350"/>
    <property type="match status" value="2"/>
</dbReference>
<dbReference type="PANTHER" id="PTHR34127">
    <property type="entry name" value="OS04G0405600 PROTEIN"/>
    <property type="match status" value="1"/>
</dbReference>
<dbReference type="PANTHER" id="PTHR34127:SF3">
    <property type="entry name" value="INITIATION FACTOR 4F SUBUNIT (DUF1350)"/>
    <property type="match status" value="1"/>
</dbReference>
<dbReference type="SUPFAM" id="SSF53474">
    <property type="entry name" value="alpha/beta-Hydrolases"/>
    <property type="match status" value="1"/>
</dbReference>
<dbReference type="InterPro" id="IPR029058">
    <property type="entry name" value="AB_hydrolase_fold"/>
</dbReference>